<evidence type="ECO:0000256" key="6">
    <source>
        <dbReference type="SAM" id="MobiDB-lite"/>
    </source>
</evidence>
<evidence type="ECO:0000256" key="2">
    <source>
        <dbReference type="ARBA" id="ARBA00022679"/>
    </source>
</evidence>
<keyword evidence="5" id="KW-0067">ATP-binding</keyword>
<proteinExistence type="predicted"/>
<dbReference type="InterPro" id="IPR000608">
    <property type="entry name" value="UBC"/>
</dbReference>
<dbReference type="Pfam" id="PF23046">
    <property type="entry name" value="tSH3-B_UBE2O"/>
    <property type="match status" value="1"/>
</dbReference>
<organism evidence="8 9">
    <name type="scientific">Canna indica</name>
    <name type="common">Indian-shot</name>
    <dbReference type="NCBI Taxonomy" id="4628"/>
    <lineage>
        <taxon>Eukaryota</taxon>
        <taxon>Viridiplantae</taxon>
        <taxon>Streptophyta</taxon>
        <taxon>Embryophyta</taxon>
        <taxon>Tracheophyta</taxon>
        <taxon>Spermatophyta</taxon>
        <taxon>Magnoliopsida</taxon>
        <taxon>Liliopsida</taxon>
        <taxon>Zingiberales</taxon>
        <taxon>Cannaceae</taxon>
        <taxon>Canna</taxon>
    </lineage>
</organism>
<keyword evidence="9" id="KW-1185">Reference proteome</keyword>
<dbReference type="PANTHER" id="PTHR46116:SF15">
    <property type="entry name" value="(E3-INDEPENDENT) E2 UBIQUITIN-CONJUGATING ENZYME"/>
    <property type="match status" value="1"/>
</dbReference>
<evidence type="ECO:0000259" key="7">
    <source>
        <dbReference type="PROSITE" id="PS50127"/>
    </source>
</evidence>
<dbReference type="InterPro" id="IPR016135">
    <property type="entry name" value="UBQ-conjugating_enzyme/RWD"/>
</dbReference>
<dbReference type="PROSITE" id="PS50127">
    <property type="entry name" value="UBC_2"/>
    <property type="match status" value="1"/>
</dbReference>
<dbReference type="Pfam" id="PF00179">
    <property type="entry name" value="UQ_con"/>
    <property type="match status" value="1"/>
</dbReference>
<evidence type="ECO:0000313" key="9">
    <source>
        <dbReference type="Proteomes" id="UP001327560"/>
    </source>
</evidence>
<evidence type="ECO:0000256" key="5">
    <source>
        <dbReference type="ARBA" id="ARBA00022840"/>
    </source>
</evidence>
<dbReference type="FunFam" id="3.10.110.10:FF:000028">
    <property type="entry name" value="Probable ubiquitin-conjugating enzyme E2 23"/>
    <property type="match status" value="1"/>
</dbReference>
<dbReference type="Pfam" id="PF23043">
    <property type="entry name" value="SH3-B_UBE2O"/>
    <property type="match status" value="1"/>
</dbReference>
<keyword evidence="3" id="KW-0547">Nucleotide-binding</keyword>
<reference evidence="8 9" key="1">
    <citation type="submission" date="2023-10" db="EMBL/GenBank/DDBJ databases">
        <title>Chromosome-scale genome assembly provides insights into flower coloration mechanisms of Canna indica.</title>
        <authorList>
            <person name="Li C."/>
        </authorList>
    </citation>
    <scope>NUCLEOTIDE SEQUENCE [LARGE SCALE GENOMIC DNA]</scope>
    <source>
        <tissue evidence="8">Flower</tissue>
    </source>
</reference>
<evidence type="ECO:0000313" key="8">
    <source>
        <dbReference type="EMBL" id="WOL14577.1"/>
    </source>
</evidence>
<accession>A0AAQ3KT01</accession>
<dbReference type="InterPro" id="IPR057735">
    <property type="entry name" value="UBE2O-like_tSH3-B"/>
</dbReference>
<dbReference type="Gene3D" id="3.10.110.10">
    <property type="entry name" value="Ubiquitin Conjugating Enzyme"/>
    <property type="match status" value="1"/>
</dbReference>
<dbReference type="GO" id="GO:0005524">
    <property type="term" value="F:ATP binding"/>
    <property type="evidence" value="ECO:0007669"/>
    <property type="project" value="UniProtKB-KW"/>
</dbReference>
<keyword evidence="4" id="KW-0833">Ubl conjugation pathway</keyword>
<evidence type="ECO:0000256" key="3">
    <source>
        <dbReference type="ARBA" id="ARBA00022741"/>
    </source>
</evidence>
<feature type="compositionally biased region" description="Acidic residues" evidence="6">
    <location>
        <begin position="9"/>
        <end position="25"/>
    </location>
</feature>
<dbReference type="InterPro" id="IPR057733">
    <property type="entry name" value="UBE2O-like_SH3-B"/>
</dbReference>
<dbReference type="EMBL" id="CP136896">
    <property type="protein sequence ID" value="WOL14577.1"/>
    <property type="molecule type" value="Genomic_DNA"/>
</dbReference>
<name>A0AAQ3KT01_9LILI</name>
<dbReference type="PANTHER" id="PTHR46116">
    <property type="entry name" value="(E3-INDEPENDENT) E2 UBIQUITIN-CONJUGATING ENZYME"/>
    <property type="match status" value="1"/>
</dbReference>
<feature type="domain" description="UBC core" evidence="7">
    <location>
        <begin position="666"/>
        <end position="826"/>
    </location>
</feature>
<dbReference type="SMART" id="SM00212">
    <property type="entry name" value="UBCc"/>
    <property type="match status" value="1"/>
</dbReference>
<dbReference type="EC" id="2.3.2.23" evidence="1"/>
<keyword evidence="2" id="KW-0808">Transferase</keyword>
<dbReference type="GO" id="GO:0061631">
    <property type="term" value="F:ubiquitin conjugating enzyme activity"/>
    <property type="evidence" value="ECO:0007669"/>
    <property type="project" value="UniProtKB-EC"/>
</dbReference>
<gene>
    <name evidence="8" type="ORF">Cni_G23357</name>
</gene>
<evidence type="ECO:0000256" key="1">
    <source>
        <dbReference type="ARBA" id="ARBA00012486"/>
    </source>
</evidence>
<dbReference type="CDD" id="cd23837">
    <property type="entry name" value="UBCc_UBE2O"/>
    <property type="match status" value="1"/>
</dbReference>
<sequence>MMDAVFVDSDSDFYTETSDSEDQDCSESLFGGHAQSILSGLDESIEKIDDYLSFERGFALGEIVCSVTDPSGQLGQVLDVDLIVDLETNSGELIKDVNSKNLLRVRSFTSGDFVVHGPWLGQVERVFDAVTILFNNGIKHERLITDSKVVTPISASTEDSPFLFYPGQRVKLNPPTICQSKLWLCASLKANQDEGIVCHADVGLVHVIWIASVFGQDIHSATPPAIQDPKDLTLLSCFSHVNWQLGDWCTLPVDYHNNLHMVAEKSGALSSPMCITKMQKEFDIKSQQMYVIAKTKSKVDVLWQNGERSAGLNPQFLSPVSNIGDHDFWPEQFVLEKLIDEDAHIPRPQRMGIVKKVDPHERTVKVKWIMPEFNQNVDIFYKSTEEAVSAYELIEHPDFSYSMGDVVFRQIPGPEKVEENIPTVQNNGQNERHNLHVADGLFHEEGDLDKSIIEYHSEDIRGYLSCIGNVIGYKDEGIEVKWGSGLISKVMPSEIFGLDKLLSPASLPSTSVEAFPANINKEVSDQEKQLWHVEQKQVANDTGGNCMKDGWKAASFLFPRAAFGFLTHVATTLFGFLGSTSLFDTKGASQYKNLKMEEVPFGPTDLQVGILKQQVELIKQTDEPTPSPDNDETGKFKQFDIVNDYSDHHFLVGGGNELIFSQVKKSWFKRVQQEWGILKNDLPDTIYVRVYEERMDLLRACLIGAPGTPYHDGLFFFDIFLPFDYPHEPPVVHYISGGLRLNPNLYESGKVCLSLLKTWVGTGSEVWHPENSTILQVLLSLQALVLNEKPYFNEAGYDEQIGRVEGEKNSITYNENAFLQSCKSMLYILRRPPKHFEELVLEHFTRTSHHILSACKAYLEGAQVGHAHENGDEEETNKCQINCSTGFKIMLTKLFPKLVSGFSERGIGCTQFLDYCNELPNAIKDAELVSSE</sequence>
<dbReference type="AlphaFoldDB" id="A0AAQ3KT01"/>
<protein>
    <recommendedName>
        <fullName evidence="1">E2 ubiquitin-conjugating enzyme</fullName>
        <ecNumber evidence="1">2.3.2.23</ecNumber>
    </recommendedName>
</protein>
<dbReference type="SUPFAM" id="SSF54495">
    <property type="entry name" value="UBC-like"/>
    <property type="match status" value="1"/>
</dbReference>
<feature type="region of interest" description="Disordered" evidence="6">
    <location>
        <begin position="1"/>
        <end position="25"/>
    </location>
</feature>
<evidence type="ECO:0000256" key="4">
    <source>
        <dbReference type="ARBA" id="ARBA00022786"/>
    </source>
</evidence>
<dbReference type="Proteomes" id="UP001327560">
    <property type="component" value="Chromosome 7"/>
</dbReference>